<evidence type="ECO:0000313" key="6">
    <source>
        <dbReference type="Proteomes" id="UP000033740"/>
    </source>
</evidence>
<proteinExistence type="predicted"/>
<dbReference type="RefSeq" id="WP_045272402.1">
    <property type="nucleotide sequence ID" value="NZ_JYIX01000036.1"/>
</dbReference>
<dbReference type="SUPFAM" id="SSF47413">
    <property type="entry name" value="lambda repressor-like DNA-binding domains"/>
    <property type="match status" value="1"/>
</dbReference>
<dbReference type="InterPro" id="IPR010982">
    <property type="entry name" value="Lambda_DNA-bd_dom_sf"/>
</dbReference>
<dbReference type="CDD" id="cd01392">
    <property type="entry name" value="HTH_LacI"/>
    <property type="match status" value="1"/>
</dbReference>
<sequence>MTDTKPAERRPTIRDVAARAQVSTASASLVLRKAPGISDETRQRVEAAMKELGYRPMASARGMRGKTFTLGVLVSDIQNPFFGMLLDGVAAAVAGSGYEPLVGPAGPTRATQSRMLEAMRDRQMDGLVLIAPHLREDDLEDVARHIPTVVIGRHGPADSFDTVAGDDALGSRLIVDHLVAQGHQRITYVTHSGPDPDDHRRPELVRERGYLDAMRAHGLDEFIDVVPAEWSLEGGRRAGELLRGRDRQPTAIHAGADIAAFGLMAELWTDAGDRRPALVGYDNTPTAALPPVGLSSVDQSGFEMGRRAAELLLERLDGRAEARHLVTTPRLVVRASSQRDAR</sequence>
<evidence type="ECO:0000256" key="1">
    <source>
        <dbReference type="ARBA" id="ARBA00023015"/>
    </source>
</evidence>
<dbReference type="PROSITE" id="PS50932">
    <property type="entry name" value="HTH_LACI_2"/>
    <property type="match status" value="1"/>
</dbReference>
<comment type="caution">
    <text evidence="5">The sequence shown here is derived from an EMBL/GenBank/DDBJ whole genome shotgun (WGS) entry which is preliminary data.</text>
</comment>
<dbReference type="Pfam" id="PF00356">
    <property type="entry name" value="LacI"/>
    <property type="match status" value="1"/>
</dbReference>
<keyword evidence="3" id="KW-0804">Transcription</keyword>
<dbReference type="PATRIC" id="fig|582680.6.peg.2371"/>
<protein>
    <submittedName>
        <fullName evidence="5">HTH-type transcriptional repressor CytR</fullName>
    </submittedName>
</protein>
<dbReference type="Gene3D" id="1.10.260.40">
    <property type="entry name" value="lambda repressor-like DNA-binding domains"/>
    <property type="match status" value="1"/>
</dbReference>
<evidence type="ECO:0000313" key="5">
    <source>
        <dbReference type="EMBL" id="KJL32528.1"/>
    </source>
</evidence>
<keyword evidence="2" id="KW-0238">DNA-binding</keyword>
<dbReference type="Pfam" id="PF13377">
    <property type="entry name" value="Peripla_BP_3"/>
    <property type="match status" value="1"/>
</dbReference>
<keyword evidence="6" id="KW-1185">Reference proteome</keyword>
<dbReference type="InterPro" id="IPR028082">
    <property type="entry name" value="Peripla_BP_I"/>
</dbReference>
<dbReference type="GO" id="GO:0000976">
    <property type="term" value="F:transcription cis-regulatory region binding"/>
    <property type="evidence" value="ECO:0007669"/>
    <property type="project" value="TreeGrafter"/>
</dbReference>
<evidence type="ECO:0000256" key="2">
    <source>
        <dbReference type="ARBA" id="ARBA00023125"/>
    </source>
</evidence>
<dbReference type="PANTHER" id="PTHR30146:SF109">
    <property type="entry name" value="HTH-TYPE TRANSCRIPTIONAL REGULATOR GALS"/>
    <property type="match status" value="1"/>
</dbReference>
<dbReference type="InterPro" id="IPR000843">
    <property type="entry name" value="HTH_LacI"/>
</dbReference>
<feature type="domain" description="HTH lacI-type" evidence="4">
    <location>
        <begin position="11"/>
        <end position="65"/>
    </location>
</feature>
<dbReference type="SMART" id="SM00354">
    <property type="entry name" value="HTH_LACI"/>
    <property type="match status" value="1"/>
</dbReference>
<accession>A0A0F0LHB0</accession>
<dbReference type="PROSITE" id="PS00356">
    <property type="entry name" value="HTH_LACI_1"/>
    <property type="match status" value="1"/>
</dbReference>
<organism evidence="5 6">
    <name type="scientific">Microbacterium azadirachtae</name>
    <dbReference type="NCBI Taxonomy" id="582680"/>
    <lineage>
        <taxon>Bacteria</taxon>
        <taxon>Bacillati</taxon>
        <taxon>Actinomycetota</taxon>
        <taxon>Actinomycetes</taxon>
        <taxon>Micrococcales</taxon>
        <taxon>Microbacteriaceae</taxon>
        <taxon>Microbacterium</taxon>
    </lineage>
</organism>
<dbReference type="PANTHER" id="PTHR30146">
    <property type="entry name" value="LACI-RELATED TRANSCRIPTIONAL REPRESSOR"/>
    <property type="match status" value="1"/>
</dbReference>
<dbReference type="InterPro" id="IPR046335">
    <property type="entry name" value="LacI/GalR-like_sensor"/>
</dbReference>
<dbReference type="AlphaFoldDB" id="A0A0F0LHB0"/>
<dbReference type="Gene3D" id="3.40.50.2300">
    <property type="match status" value="2"/>
</dbReference>
<dbReference type="CDD" id="cd06267">
    <property type="entry name" value="PBP1_LacI_sugar_binding-like"/>
    <property type="match status" value="1"/>
</dbReference>
<gene>
    <name evidence="5" type="primary">cytR_3</name>
    <name evidence="5" type="ORF">RS86_02305</name>
</gene>
<dbReference type="STRING" id="582680.RS86_02305"/>
<evidence type="ECO:0000259" key="4">
    <source>
        <dbReference type="PROSITE" id="PS50932"/>
    </source>
</evidence>
<dbReference type="EMBL" id="JYIX01000036">
    <property type="protein sequence ID" value="KJL32528.1"/>
    <property type="molecule type" value="Genomic_DNA"/>
</dbReference>
<dbReference type="SUPFAM" id="SSF53822">
    <property type="entry name" value="Periplasmic binding protein-like I"/>
    <property type="match status" value="1"/>
</dbReference>
<dbReference type="Proteomes" id="UP000033740">
    <property type="component" value="Unassembled WGS sequence"/>
</dbReference>
<reference evidence="5 6" key="1">
    <citation type="submission" date="2015-02" db="EMBL/GenBank/DDBJ databases">
        <title>Draft genome sequences of ten Microbacterium spp. with emphasis on heavy metal contaminated environments.</title>
        <authorList>
            <person name="Corretto E."/>
        </authorList>
    </citation>
    <scope>NUCLEOTIDE SEQUENCE [LARGE SCALE GENOMIC DNA]</scope>
    <source>
        <strain evidence="5 6">ARN176</strain>
    </source>
</reference>
<evidence type="ECO:0000256" key="3">
    <source>
        <dbReference type="ARBA" id="ARBA00023163"/>
    </source>
</evidence>
<dbReference type="GO" id="GO:0003700">
    <property type="term" value="F:DNA-binding transcription factor activity"/>
    <property type="evidence" value="ECO:0007669"/>
    <property type="project" value="TreeGrafter"/>
</dbReference>
<name>A0A0F0LHB0_9MICO</name>
<keyword evidence="1" id="KW-0805">Transcription regulation</keyword>